<proteinExistence type="predicted"/>
<name>A0A2S9JRD3_9SPHI</name>
<dbReference type="Proteomes" id="UP000238642">
    <property type="component" value="Unassembled WGS sequence"/>
</dbReference>
<dbReference type="Pfam" id="PF08281">
    <property type="entry name" value="Sigma70_r4_2"/>
    <property type="match status" value="1"/>
</dbReference>
<dbReference type="InterPro" id="IPR036388">
    <property type="entry name" value="WH-like_DNA-bd_sf"/>
</dbReference>
<dbReference type="GO" id="GO:0016987">
    <property type="term" value="F:sigma factor activity"/>
    <property type="evidence" value="ECO:0007669"/>
    <property type="project" value="InterPro"/>
</dbReference>
<accession>A0A2S9JRD3</accession>
<dbReference type="AlphaFoldDB" id="A0A2S9JRD3"/>
<sequence>MITMLDKELDDLLQYWISQLPGKRKEIFLLRYEDDLSTEEIGELLNKVH</sequence>
<comment type="caution">
    <text evidence="2">The sequence shown here is derived from an EMBL/GenBank/DDBJ whole genome shotgun (WGS) entry which is preliminary data.</text>
</comment>
<feature type="domain" description="RNA polymerase sigma factor 70 region 4 type 2" evidence="1">
    <location>
        <begin position="14"/>
        <end position="46"/>
    </location>
</feature>
<gene>
    <name evidence="2" type="ORF">C5749_00765</name>
</gene>
<dbReference type="SUPFAM" id="SSF88659">
    <property type="entry name" value="Sigma3 and sigma4 domains of RNA polymerase sigma factors"/>
    <property type="match status" value="1"/>
</dbReference>
<protein>
    <recommendedName>
        <fullName evidence="1">RNA polymerase sigma factor 70 region 4 type 2 domain-containing protein</fullName>
    </recommendedName>
</protein>
<dbReference type="GO" id="GO:0003677">
    <property type="term" value="F:DNA binding"/>
    <property type="evidence" value="ECO:0007669"/>
    <property type="project" value="InterPro"/>
</dbReference>
<dbReference type="InterPro" id="IPR013249">
    <property type="entry name" value="RNA_pol_sigma70_r4_t2"/>
</dbReference>
<dbReference type="GO" id="GO:0006352">
    <property type="term" value="P:DNA-templated transcription initiation"/>
    <property type="evidence" value="ECO:0007669"/>
    <property type="project" value="InterPro"/>
</dbReference>
<organism evidence="2 3">
    <name type="scientific">Sphingobacterium gobiense</name>
    <dbReference type="NCBI Taxonomy" id="1382456"/>
    <lineage>
        <taxon>Bacteria</taxon>
        <taxon>Pseudomonadati</taxon>
        <taxon>Bacteroidota</taxon>
        <taxon>Sphingobacteriia</taxon>
        <taxon>Sphingobacteriales</taxon>
        <taxon>Sphingobacteriaceae</taxon>
        <taxon>Sphingobacterium</taxon>
    </lineage>
</organism>
<dbReference type="Gene3D" id="1.10.10.10">
    <property type="entry name" value="Winged helix-like DNA-binding domain superfamily/Winged helix DNA-binding domain"/>
    <property type="match status" value="1"/>
</dbReference>
<evidence type="ECO:0000259" key="1">
    <source>
        <dbReference type="Pfam" id="PF08281"/>
    </source>
</evidence>
<dbReference type="InterPro" id="IPR013324">
    <property type="entry name" value="RNA_pol_sigma_r3/r4-like"/>
</dbReference>
<dbReference type="EMBL" id="PVBS01000001">
    <property type="protein sequence ID" value="PRD55856.1"/>
    <property type="molecule type" value="Genomic_DNA"/>
</dbReference>
<reference evidence="2 3" key="1">
    <citation type="submission" date="2018-02" db="EMBL/GenBank/DDBJ databases">
        <title>The draft genome of Sphingobacterium gobiense H7.</title>
        <authorList>
            <person name="Li L."/>
            <person name="Liu L."/>
            <person name="Zhang X."/>
            <person name="Wang T."/>
            <person name="Liang L."/>
        </authorList>
    </citation>
    <scope>NUCLEOTIDE SEQUENCE [LARGE SCALE GENOMIC DNA]</scope>
    <source>
        <strain evidence="2 3">ACCC 05757</strain>
    </source>
</reference>
<keyword evidence="3" id="KW-1185">Reference proteome</keyword>
<evidence type="ECO:0000313" key="3">
    <source>
        <dbReference type="Proteomes" id="UP000238642"/>
    </source>
</evidence>
<evidence type="ECO:0000313" key="2">
    <source>
        <dbReference type="EMBL" id="PRD55856.1"/>
    </source>
</evidence>
<dbReference type="OrthoDB" id="765730at2"/>